<dbReference type="Gene3D" id="3.40.50.1820">
    <property type="entry name" value="alpha/beta hydrolase"/>
    <property type="match status" value="1"/>
</dbReference>
<proteinExistence type="predicted"/>
<dbReference type="GO" id="GO:0016020">
    <property type="term" value="C:membrane"/>
    <property type="evidence" value="ECO:0007669"/>
    <property type="project" value="TreeGrafter"/>
</dbReference>
<accession>A0A8H6TCS0</accession>
<dbReference type="GO" id="GO:0016787">
    <property type="term" value="F:hydrolase activity"/>
    <property type="evidence" value="ECO:0007669"/>
    <property type="project" value="UniProtKB-KW"/>
</dbReference>
<keyword evidence="2" id="KW-0378">Hydrolase</keyword>
<dbReference type="InterPro" id="IPR029058">
    <property type="entry name" value="AB_hydrolase_fold"/>
</dbReference>
<dbReference type="PANTHER" id="PTHR43798">
    <property type="entry name" value="MONOACYLGLYCEROL LIPASE"/>
    <property type="match status" value="1"/>
</dbReference>
<comment type="caution">
    <text evidence="2">The sequence shown here is derived from an EMBL/GenBank/DDBJ whole genome shotgun (WGS) entry which is preliminary data.</text>
</comment>
<name>A0A8H6TCS0_9AGAR</name>
<evidence type="ECO:0000313" key="3">
    <source>
        <dbReference type="Proteomes" id="UP000636479"/>
    </source>
</evidence>
<gene>
    <name evidence="2" type="ORF">MIND_00138200</name>
</gene>
<sequence>MASPLCVTPIVFDCPPAEHDPPGRVLKMSAKWYWTDESLANDDGLSLLFAHCIGSHKEQWEPIIESCFVNQRSKPRHQRIREAWAFDWQSHGDSAVLNCDLIMNTRQMGVSAFEYAAAIKAFVRSARMQGKRMVAIGHSAGAAAMLLAASDLPRAGTAYPYQSIVLVEPSLASPKMFFKHISPLHPPLVAATQMRRAKWASREEAASWFAQRRPWKAWDKRVVRTFVEHGLVESRGSVHLKCDPRQEALAFPDIEPHFAAVDEMGRVSRAVPIHLVWARRSEILSKSVQDALVDESLGRVAASVTRVDGGHLVVQDNPDLVARVICTAVDTIGANAGLDFVPARSRL</sequence>
<dbReference type="GeneID" id="59340827"/>
<dbReference type="InterPro" id="IPR000073">
    <property type="entry name" value="AB_hydrolase_1"/>
</dbReference>
<dbReference type="RefSeq" id="XP_037226221.1">
    <property type="nucleotide sequence ID" value="XM_037358311.1"/>
</dbReference>
<dbReference type="SUPFAM" id="SSF53474">
    <property type="entry name" value="alpha/beta-Hydrolases"/>
    <property type="match status" value="1"/>
</dbReference>
<dbReference type="EMBL" id="JACAZF010000001">
    <property type="protein sequence ID" value="KAF7316198.1"/>
    <property type="molecule type" value="Genomic_DNA"/>
</dbReference>
<feature type="domain" description="AB hydrolase-1" evidence="1">
    <location>
        <begin position="47"/>
        <end position="323"/>
    </location>
</feature>
<evidence type="ECO:0000259" key="1">
    <source>
        <dbReference type="Pfam" id="PF12697"/>
    </source>
</evidence>
<evidence type="ECO:0000313" key="2">
    <source>
        <dbReference type="EMBL" id="KAF7316198.1"/>
    </source>
</evidence>
<reference evidence="2" key="1">
    <citation type="submission" date="2020-05" db="EMBL/GenBank/DDBJ databases">
        <title>Mycena genomes resolve the evolution of fungal bioluminescence.</title>
        <authorList>
            <person name="Tsai I.J."/>
        </authorList>
    </citation>
    <scope>NUCLEOTIDE SEQUENCE</scope>
    <source>
        <strain evidence="2">171206Taipei</strain>
    </source>
</reference>
<dbReference type="AlphaFoldDB" id="A0A8H6TCS0"/>
<dbReference type="InterPro" id="IPR050266">
    <property type="entry name" value="AB_hydrolase_sf"/>
</dbReference>
<dbReference type="OrthoDB" id="94039at2759"/>
<dbReference type="PANTHER" id="PTHR43798:SF33">
    <property type="entry name" value="HYDROLASE, PUTATIVE (AFU_ORTHOLOGUE AFUA_2G14860)-RELATED"/>
    <property type="match status" value="1"/>
</dbReference>
<dbReference type="Pfam" id="PF12697">
    <property type="entry name" value="Abhydrolase_6"/>
    <property type="match status" value="1"/>
</dbReference>
<keyword evidence="3" id="KW-1185">Reference proteome</keyword>
<protein>
    <submittedName>
        <fullName evidence="2">CN hydrolase domain-containing protein</fullName>
    </submittedName>
</protein>
<dbReference type="Proteomes" id="UP000636479">
    <property type="component" value="Unassembled WGS sequence"/>
</dbReference>
<organism evidence="2 3">
    <name type="scientific">Mycena indigotica</name>
    <dbReference type="NCBI Taxonomy" id="2126181"/>
    <lineage>
        <taxon>Eukaryota</taxon>
        <taxon>Fungi</taxon>
        <taxon>Dikarya</taxon>
        <taxon>Basidiomycota</taxon>
        <taxon>Agaricomycotina</taxon>
        <taxon>Agaricomycetes</taxon>
        <taxon>Agaricomycetidae</taxon>
        <taxon>Agaricales</taxon>
        <taxon>Marasmiineae</taxon>
        <taxon>Mycenaceae</taxon>
        <taxon>Mycena</taxon>
    </lineage>
</organism>